<proteinExistence type="predicted"/>
<dbReference type="InterPro" id="IPR057688">
    <property type="entry name" value="DUF7928"/>
</dbReference>
<dbReference type="AlphaFoldDB" id="A0A165Z2X8"/>
<feature type="transmembrane region" description="Helical" evidence="2">
    <location>
        <begin position="891"/>
        <end position="913"/>
    </location>
</feature>
<dbReference type="Proteomes" id="UP000077266">
    <property type="component" value="Unassembled WGS sequence"/>
</dbReference>
<keyword evidence="2" id="KW-0812">Transmembrane</keyword>
<feature type="transmembrane region" description="Helical" evidence="2">
    <location>
        <begin position="856"/>
        <end position="879"/>
    </location>
</feature>
<organism evidence="5 6">
    <name type="scientific">Exidia glandulosa HHB12029</name>
    <dbReference type="NCBI Taxonomy" id="1314781"/>
    <lineage>
        <taxon>Eukaryota</taxon>
        <taxon>Fungi</taxon>
        <taxon>Dikarya</taxon>
        <taxon>Basidiomycota</taxon>
        <taxon>Agaricomycotina</taxon>
        <taxon>Agaricomycetes</taxon>
        <taxon>Auriculariales</taxon>
        <taxon>Exidiaceae</taxon>
        <taxon>Exidia</taxon>
    </lineage>
</organism>
<feature type="transmembrane region" description="Helical" evidence="2">
    <location>
        <begin position="275"/>
        <end position="298"/>
    </location>
</feature>
<accession>A0A165Z2X8</accession>
<dbReference type="SUPFAM" id="SSF53448">
    <property type="entry name" value="Nucleotide-diphospho-sugar transferases"/>
    <property type="match status" value="1"/>
</dbReference>
<sequence length="918" mass="101337">MEYDAYDALLHHIYKQTQHDAPSKSSAPTGACLRIASHQFRSFPDTPLLAPFEAAVEVLNPEVAVSIRTASVHAALGRVALDANSLFIDAENRIQILRNMSELARAEKGQGAAFIRDERLLVVWSDRVEDIIEEVKNFDSLLLNLVWQARPRSAFIGSALGESLASSASSAVGIVATPSGASSVRRLVNAGGADPEKLSGGVSGKESALASKESIGIDDLERGGPAARPVRLYAPVYNGLSTALSLYFVCTGVEKLIAAWALDGGLARFALCITLPMLFCIAIFFCMTLVTNIAFLFGPIAQYHQNSKYYSAVAPSAPHSSLGKERLPHVTIQMPVYKEGLDAVIRPTVDSLQKAMLTYARQGGTSSIFINDDGMQLIDPEERLARQAFYENRGIGWVARPGHNKDGFIRAGRFKKASNMNFCLSVALRMEEILVELADAANKEYDRLALGLPSPTGSILLPAPGPSSDPSTPPTTSTQPSTPTTPRVHFAPAAATYLGMDEGQLAERALEMACEETGGKAWGRGGRAIKMGEIILIVDSDTLVPEDCLRDAAREMAESQEVAIIQHVSDAMQVAHHYFENGISYFTRRINHAISVACSNGEIAPFVGHNAFLRWSAVQEAAFIDSADGKRKFWSESHVSEDFDIALRLQLTGYTIRWATYSHGGFKEGVSLTVDDELNRWQKYAYGCSELMFNPIRYWFTRGPITKQFHKFIWSAVPIHYKISMMAYMFSYYAIASALPLSILNYVALGFQIRLEEFYSHSWELWIACTVVFLGAGNIGFSVLEYRLNQKNLLDSFFNNIKWLPFFFFFFGGLSLSLSGAILAHLVSYNIGWTSTIKEVEKSNFFKEVPRIFKRFWATFLICGLIVVAMIILSTNLVPRGFHVGAEGWSVIFPLALQTGSHILFPIVLNPWLMIFSY</sequence>
<reference evidence="5 6" key="1">
    <citation type="journal article" date="2016" name="Mol. Biol. Evol.">
        <title>Comparative Genomics of Early-Diverging Mushroom-Forming Fungi Provides Insights into the Origins of Lignocellulose Decay Capabilities.</title>
        <authorList>
            <person name="Nagy L.G."/>
            <person name="Riley R."/>
            <person name="Tritt A."/>
            <person name="Adam C."/>
            <person name="Daum C."/>
            <person name="Floudas D."/>
            <person name="Sun H."/>
            <person name="Yadav J.S."/>
            <person name="Pangilinan J."/>
            <person name="Larsson K.H."/>
            <person name="Matsuura K."/>
            <person name="Barry K."/>
            <person name="Labutti K."/>
            <person name="Kuo R."/>
            <person name="Ohm R.A."/>
            <person name="Bhattacharya S.S."/>
            <person name="Shirouzu T."/>
            <person name="Yoshinaga Y."/>
            <person name="Martin F.M."/>
            <person name="Grigoriev I.V."/>
            <person name="Hibbett D.S."/>
        </authorList>
    </citation>
    <scope>NUCLEOTIDE SEQUENCE [LARGE SCALE GENOMIC DNA]</scope>
    <source>
        <strain evidence="5 6">HHB12029</strain>
    </source>
</reference>
<evidence type="ECO:0000259" key="4">
    <source>
        <dbReference type="Pfam" id="PF25550"/>
    </source>
</evidence>
<feature type="domain" description="Glycosyltransferase 2-like" evidence="3">
    <location>
        <begin position="534"/>
        <end position="744"/>
    </location>
</feature>
<feature type="region of interest" description="Disordered" evidence="1">
    <location>
        <begin position="456"/>
        <end position="487"/>
    </location>
</feature>
<feature type="transmembrane region" description="Helical" evidence="2">
    <location>
        <begin position="765"/>
        <end position="784"/>
    </location>
</feature>
<keyword evidence="2" id="KW-1133">Transmembrane helix</keyword>
<evidence type="ECO:0000256" key="1">
    <source>
        <dbReference type="SAM" id="MobiDB-lite"/>
    </source>
</evidence>
<evidence type="ECO:0000313" key="6">
    <source>
        <dbReference type="Proteomes" id="UP000077266"/>
    </source>
</evidence>
<name>A0A165Z2X8_EXIGL</name>
<dbReference type="STRING" id="1314781.A0A165Z2X8"/>
<feature type="compositionally biased region" description="Low complexity" evidence="1">
    <location>
        <begin position="474"/>
        <end position="486"/>
    </location>
</feature>
<keyword evidence="2" id="KW-0472">Membrane</keyword>
<dbReference type="InParanoid" id="A0A165Z2X8"/>
<feature type="transmembrane region" description="Helical" evidence="2">
    <location>
        <begin position="730"/>
        <end position="753"/>
    </location>
</feature>
<dbReference type="Pfam" id="PF13632">
    <property type="entry name" value="Glyco_trans_2_3"/>
    <property type="match status" value="1"/>
</dbReference>
<feature type="domain" description="DUF7928" evidence="4">
    <location>
        <begin position="5"/>
        <end position="151"/>
    </location>
</feature>
<dbReference type="PANTHER" id="PTHR35408">
    <property type="entry name" value="CHROMOSOME 15, WHOLE GENOME SHOTGUN SEQUENCE"/>
    <property type="match status" value="1"/>
</dbReference>
<dbReference type="OrthoDB" id="38531at2759"/>
<gene>
    <name evidence="5" type="ORF">EXIGLDRAFT_736247</name>
</gene>
<dbReference type="Gene3D" id="3.90.550.10">
    <property type="entry name" value="Spore Coat Polysaccharide Biosynthesis Protein SpsA, Chain A"/>
    <property type="match status" value="2"/>
</dbReference>
<dbReference type="EMBL" id="KV426730">
    <property type="protein sequence ID" value="KZV78899.1"/>
    <property type="molecule type" value="Genomic_DNA"/>
</dbReference>
<dbReference type="Pfam" id="PF25550">
    <property type="entry name" value="DUF7928"/>
    <property type="match status" value="1"/>
</dbReference>
<evidence type="ECO:0000259" key="3">
    <source>
        <dbReference type="Pfam" id="PF13632"/>
    </source>
</evidence>
<dbReference type="InterPro" id="IPR001173">
    <property type="entry name" value="Glyco_trans_2-like"/>
</dbReference>
<evidence type="ECO:0000256" key="2">
    <source>
        <dbReference type="SAM" id="Phobius"/>
    </source>
</evidence>
<protein>
    <submittedName>
        <fullName evidence="5">Uncharacterized protein</fullName>
    </submittedName>
</protein>
<keyword evidence="6" id="KW-1185">Reference proteome</keyword>
<dbReference type="InterPro" id="IPR029044">
    <property type="entry name" value="Nucleotide-diphossugar_trans"/>
</dbReference>
<feature type="compositionally biased region" description="Pro residues" evidence="1">
    <location>
        <begin position="463"/>
        <end position="473"/>
    </location>
</feature>
<dbReference type="PANTHER" id="PTHR35408:SF3">
    <property type="entry name" value="GLYCOSYLTRANSFERASE 2-LIKE DOMAIN-CONTAINING PROTEIN"/>
    <property type="match status" value="1"/>
</dbReference>
<feature type="transmembrane region" description="Helical" evidence="2">
    <location>
        <begin position="804"/>
        <end position="827"/>
    </location>
</feature>
<evidence type="ECO:0000313" key="5">
    <source>
        <dbReference type="EMBL" id="KZV78899.1"/>
    </source>
</evidence>